<dbReference type="PANTHER" id="PTHR32309">
    <property type="entry name" value="TYROSINE-PROTEIN KINASE"/>
    <property type="match status" value="1"/>
</dbReference>
<evidence type="ECO:0000256" key="2">
    <source>
        <dbReference type="SAM" id="Phobius"/>
    </source>
</evidence>
<keyword evidence="2" id="KW-0812">Transmembrane</keyword>
<dbReference type="AlphaFoldDB" id="A0A8S9T5B7"/>
<keyword evidence="2" id="KW-0472">Membrane</keyword>
<dbReference type="EMBL" id="JHEG04000001">
    <property type="protein sequence ID" value="KAF3887306.1"/>
    <property type="molecule type" value="Genomic_DNA"/>
</dbReference>
<evidence type="ECO:0000256" key="1">
    <source>
        <dbReference type="SAM" id="Coils"/>
    </source>
</evidence>
<evidence type="ECO:0008006" key="5">
    <source>
        <dbReference type="Google" id="ProtNLM"/>
    </source>
</evidence>
<name>A0A8S9T5B7_9CYAN</name>
<dbReference type="InterPro" id="IPR050445">
    <property type="entry name" value="Bact_polysacc_biosynth/exp"/>
</dbReference>
<evidence type="ECO:0000313" key="3">
    <source>
        <dbReference type="EMBL" id="KAF3887306.1"/>
    </source>
</evidence>
<keyword evidence="4" id="KW-1185">Reference proteome</keyword>
<proteinExistence type="predicted"/>
<sequence>MNPFIWFRSSDKIVSSKYIPSSEVETKPIPFKNIWAKYALTIVFVNAAIWIAALFYVVKAKTVYVSEWSLNIANSGVSSNINLPNIGQAVSQESSAYSATTYDPRENYKTIAISEEVLKAAARASNMSVVEFGKPKIKIIDNTTMMQFTLQGSSPQEAHKKSVALFHALEIKLNKLRRDEIGQQNTRLQKGIDDLRRKLKISQDRLSNYRSQSGVSSDEQIKNLAVNIETLRKQRAETIAKAQEEKARLLQLSGNLGLSSQDASDAFSLQADTLFQKYLLAYNDAKSKLISLNAKFLPNHPVSLTQKAEVATSEEALLNRARIVLKRPLTLADVDRLTFGNADTSGSKRTTFSEQLVSAAVETQGLEAQVRTLDREILELERRLKVLSAKQATIEDLNREVQVAEAVFSSTIARLDLAKSSISNSYPPVQIMGDPSIPDKPAGPTKEIVLLGTLVSSIFLTSGIITMGQRSQRSFSYYSLKER</sequence>
<organism evidence="3 4">
    <name type="scientific">Tolypothrix bouteillei VB521301</name>
    <dbReference type="NCBI Taxonomy" id="1479485"/>
    <lineage>
        <taxon>Bacteria</taxon>
        <taxon>Bacillati</taxon>
        <taxon>Cyanobacteriota</taxon>
        <taxon>Cyanophyceae</taxon>
        <taxon>Nostocales</taxon>
        <taxon>Tolypothrichaceae</taxon>
        <taxon>Tolypothrix</taxon>
    </lineage>
</organism>
<accession>A0A8S9T5B7</accession>
<dbReference type="OrthoDB" id="6148968at2"/>
<reference evidence="3" key="2">
    <citation type="submission" date="2019-11" db="EMBL/GenBank/DDBJ databases">
        <title>Improved Assembly of Tolypothrix boutellei genome.</title>
        <authorList>
            <person name="Sarangi A.N."/>
            <person name="Mukherjee M."/>
            <person name="Ghosh S."/>
            <person name="Singh D."/>
            <person name="Das A."/>
            <person name="Kant S."/>
            <person name="Prusty A."/>
            <person name="Tripathy S."/>
        </authorList>
    </citation>
    <scope>NUCLEOTIDE SEQUENCE</scope>
    <source>
        <strain evidence="3">VB521301</strain>
    </source>
</reference>
<feature type="coiled-coil region" evidence="1">
    <location>
        <begin position="185"/>
        <end position="248"/>
    </location>
</feature>
<keyword evidence="1" id="KW-0175">Coiled coil</keyword>
<keyword evidence="2" id="KW-1133">Transmembrane helix</keyword>
<feature type="coiled-coil region" evidence="1">
    <location>
        <begin position="363"/>
        <end position="407"/>
    </location>
</feature>
<protein>
    <recommendedName>
        <fullName evidence="5">Polysaccharide chain length determinant N-terminal domain-containing protein</fullName>
    </recommendedName>
</protein>
<feature type="transmembrane region" description="Helical" evidence="2">
    <location>
        <begin position="38"/>
        <end position="58"/>
    </location>
</feature>
<evidence type="ECO:0000313" key="4">
    <source>
        <dbReference type="Proteomes" id="UP000029738"/>
    </source>
</evidence>
<reference evidence="3" key="1">
    <citation type="journal article" date="2015" name="Genome Announc.">
        <title>Draft Genome Sequence of Tolypothrix boutellei Strain VB521301.</title>
        <authorList>
            <person name="Chandrababunaidu M.M."/>
            <person name="Singh D."/>
            <person name="Sen D."/>
            <person name="Bhan S."/>
            <person name="Das S."/>
            <person name="Gupta A."/>
            <person name="Adhikary S.P."/>
            <person name="Tripathy S."/>
        </authorList>
    </citation>
    <scope>NUCLEOTIDE SEQUENCE</scope>
    <source>
        <strain evidence="3">VB521301</strain>
    </source>
</reference>
<comment type="caution">
    <text evidence="3">The sequence shown here is derived from an EMBL/GenBank/DDBJ whole genome shotgun (WGS) entry which is preliminary data.</text>
</comment>
<dbReference type="Proteomes" id="UP000029738">
    <property type="component" value="Unassembled WGS sequence"/>
</dbReference>
<dbReference type="PANTHER" id="PTHR32309:SF31">
    <property type="entry name" value="CAPSULAR EXOPOLYSACCHARIDE FAMILY"/>
    <property type="match status" value="1"/>
</dbReference>
<gene>
    <name evidence="3" type="ORF">DA73_0400018790</name>
</gene>